<evidence type="ECO:0000313" key="4">
    <source>
        <dbReference type="Proteomes" id="UP000236319"/>
    </source>
</evidence>
<organism evidence="3 4">
    <name type="scientific">Babesia ovata</name>
    <dbReference type="NCBI Taxonomy" id="189622"/>
    <lineage>
        <taxon>Eukaryota</taxon>
        <taxon>Sar</taxon>
        <taxon>Alveolata</taxon>
        <taxon>Apicomplexa</taxon>
        <taxon>Aconoidasida</taxon>
        <taxon>Piroplasmida</taxon>
        <taxon>Babesiidae</taxon>
        <taxon>Babesia</taxon>
    </lineage>
</organism>
<evidence type="ECO:0000256" key="1">
    <source>
        <dbReference type="SAM" id="MobiDB-lite"/>
    </source>
</evidence>
<sequence length="413" mass="47217">MFFIDPQTVGCCAVGCCGIAAASYVSNNLSKIPHPSECGCIGSLYRITGIHAHDPFDFILEIHEAVGGVDSGKYFFEVEAGRTKYRTQTLPSKDGQLQVHEKLKVHVRQCDDAIVVKLYRSHLLRSDQCGELKFSVEHDLMAPKPAKRRWFTMVHQNRTATRVKVSIYCMSDEVASRDLSALTLQAIVESQQNGSNLEEELIEELEKMDDYAKLRFFSKVLSGPLKKMNTFGRKWTTFYFKPLEISTGNWEWCVWNSIDDYNAGSEAIESYPFLSMSLVVADPTNSACFYVKYHKDGNDFGILLKRIDRNRDVWSDSLYEFIEKTREVYFKIPNKQRVKISHKKVRRCKDLEMISQQPADDEKRNELQAKLAQSKRLTSPMERGEADDEAKLQEAIGRMAQNMYVEECSTGDA</sequence>
<dbReference type="InterPro" id="IPR056293">
    <property type="entry name" value="PH_CERLI1"/>
</dbReference>
<dbReference type="Pfam" id="PF23634">
    <property type="entry name" value="PH_CERLI1"/>
    <property type="match status" value="1"/>
</dbReference>
<comment type="caution">
    <text evidence="3">The sequence shown here is derived from an EMBL/GenBank/DDBJ whole genome shotgun (WGS) entry which is preliminary data.</text>
</comment>
<evidence type="ECO:0000313" key="3">
    <source>
        <dbReference type="EMBL" id="GBE59275.1"/>
    </source>
</evidence>
<protein>
    <recommendedName>
        <fullName evidence="2">CERLI1-like PH domain-containing protein</fullName>
    </recommendedName>
</protein>
<dbReference type="EMBL" id="BDSA01000001">
    <property type="protein sequence ID" value="GBE59275.1"/>
    <property type="molecule type" value="Genomic_DNA"/>
</dbReference>
<dbReference type="VEuPathDB" id="PiroplasmaDB:BOVATA_007680"/>
<feature type="domain" description="CERLI1-like PH" evidence="2">
    <location>
        <begin position="222"/>
        <end position="330"/>
    </location>
</feature>
<keyword evidence="4" id="KW-1185">Reference proteome</keyword>
<name>A0A2H6K8F1_9APIC</name>
<dbReference type="OrthoDB" id="359169at2759"/>
<dbReference type="GeneID" id="39873045"/>
<gene>
    <name evidence="3" type="ORF">BOVATA_007680</name>
</gene>
<dbReference type="AlphaFoldDB" id="A0A2H6K8F1"/>
<reference evidence="3 4" key="1">
    <citation type="journal article" date="2017" name="BMC Genomics">
        <title>Whole-genome assembly of Babesia ovata and comparative genomics between closely related pathogens.</title>
        <authorList>
            <person name="Yamagishi J."/>
            <person name="Asada M."/>
            <person name="Hakimi H."/>
            <person name="Tanaka T.Q."/>
            <person name="Sugimoto C."/>
            <person name="Kawazu S."/>
        </authorList>
    </citation>
    <scope>NUCLEOTIDE SEQUENCE [LARGE SCALE GENOMIC DNA]</scope>
    <source>
        <strain evidence="3 4">Miyake</strain>
    </source>
</reference>
<accession>A0A2H6K8F1</accession>
<feature type="region of interest" description="Disordered" evidence="1">
    <location>
        <begin position="356"/>
        <end position="388"/>
    </location>
</feature>
<dbReference type="Proteomes" id="UP000236319">
    <property type="component" value="Unassembled WGS sequence"/>
</dbReference>
<dbReference type="RefSeq" id="XP_028865518.1">
    <property type="nucleotide sequence ID" value="XM_029009685.1"/>
</dbReference>
<proteinExistence type="predicted"/>
<evidence type="ECO:0000259" key="2">
    <source>
        <dbReference type="Pfam" id="PF23634"/>
    </source>
</evidence>